<dbReference type="EMBL" id="BAAADG010000004">
    <property type="protein sequence ID" value="GAA0223026.1"/>
    <property type="molecule type" value="Genomic_DNA"/>
</dbReference>
<comment type="caution">
    <text evidence="6">The sequence shown here is derived from an EMBL/GenBank/DDBJ whole genome shotgun (WGS) entry which is preliminary data.</text>
</comment>
<dbReference type="Gene3D" id="3.40.50.2300">
    <property type="match status" value="1"/>
</dbReference>
<evidence type="ECO:0000259" key="4">
    <source>
        <dbReference type="PROSITE" id="PS50110"/>
    </source>
</evidence>
<dbReference type="InterPro" id="IPR011006">
    <property type="entry name" value="CheY-like_superfamily"/>
</dbReference>
<dbReference type="PANTHER" id="PTHR45138:SF9">
    <property type="entry name" value="DIGUANYLATE CYCLASE DGCM-RELATED"/>
    <property type="match status" value="1"/>
</dbReference>
<dbReference type="Gene3D" id="3.30.70.270">
    <property type="match status" value="1"/>
</dbReference>
<dbReference type="NCBIfam" id="TIGR00254">
    <property type="entry name" value="GGDEF"/>
    <property type="match status" value="1"/>
</dbReference>
<dbReference type="SUPFAM" id="SSF55073">
    <property type="entry name" value="Nucleotide cyclase"/>
    <property type="match status" value="1"/>
</dbReference>
<dbReference type="CDD" id="cd17546">
    <property type="entry name" value="REC_hyHK_CKI1_RcsC-like"/>
    <property type="match status" value="1"/>
</dbReference>
<feature type="modified residue" description="4-aspartylphosphate" evidence="3">
    <location>
        <position position="53"/>
    </location>
</feature>
<dbReference type="InterPro" id="IPR043128">
    <property type="entry name" value="Rev_trsase/Diguanyl_cyclase"/>
</dbReference>
<gene>
    <name evidence="6" type="ORF">GCM10008964_13250</name>
</gene>
<accession>A0ABN0TJ63</accession>
<dbReference type="EC" id="2.7.7.65" evidence="1"/>
<dbReference type="SUPFAM" id="SSF52172">
    <property type="entry name" value="CheY-like"/>
    <property type="match status" value="1"/>
</dbReference>
<evidence type="ECO:0000256" key="1">
    <source>
        <dbReference type="ARBA" id="ARBA00012528"/>
    </source>
</evidence>
<dbReference type="Pfam" id="PF00072">
    <property type="entry name" value="Response_reg"/>
    <property type="match status" value="1"/>
</dbReference>
<evidence type="ECO:0000313" key="6">
    <source>
        <dbReference type="EMBL" id="GAA0223026.1"/>
    </source>
</evidence>
<sequence length="306" mass="34491">MHVLIVDDNEIDCITISSFVQKAGMNALIANNATQAFEIISNRDTTPEIIVVDWMMPEVNGLELCQKIRALNLSLTPYIIMITSNSLGQIERKALDVGADDFIEKPIHGAVFIARLRVGERIVKMQQKLLSLADTDELTSLLNRRAAIKACETHLARLARSDKSTSHCLIIADIDFFKQINDTYGHLIGDRVLIDVSNRIRNSIRPFETAARFGGEEFLIYCEATVEEADIILRRLRQAIASSEYSYNNISINVTMSFGCVVINKHDTKHTINEFIKKADDLLYEVKNDGRNNYKLAAYSSMEESE</sequence>
<evidence type="ECO:0000313" key="7">
    <source>
        <dbReference type="Proteomes" id="UP001501476"/>
    </source>
</evidence>
<dbReference type="Proteomes" id="UP001501476">
    <property type="component" value="Unassembled WGS sequence"/>
</dbReference>
<protein>
    <recommendedName>
        <fullName evidence="1">diguanylate cyclase</fullName>
        <ecNumber evidence="1">2.7.7.65</ecNumber>
    </recommendedName>
</protein>
<keyword evidence="3" id="KW-0597">Phosphoprotein</keyword>
<evidence type="ECO:0000256" key="3">
    <source>
        <dbReference type="PROSITE-ProRule" id="PRU00169"/>
    </source>
</evidence>
<reference evidence="6 7" key="1">
    <citation type="journal article" date="2019" name="Int. J. Syst. Evol. Microbiol.">
        <title>The Global Catalogue of Microorganisms (GCM) 10K type strain sequencing project: providing services to taxonomists for standard genome sequencing and annotation.</title>
        <authorList>
            <consortium name="The Broad Institute Genomics Platform"/>
            <consortium name="The Broad Institute Genome Sequencing Center for Infectious Disease"/>
            <person name="Wu L."/>
            <person name="Ma J."/>
        </authorList>
    </citation>
    <scope>NUCLEOTIDE SEQUENCE [LARGE SCALE GENOMIC DNA]</scope>
    <source>
        <strain evidence="6 7">JCM 6886</strain>
    </source>
</reference>
<dbReference type="InterPro" id="IPR001789">
    <property type="entry name" value="Sig_transdc_resp-reg_receiver"/>
</dbReference>
<dbReference type="PROSITE" id="PS50110">
    <property type="entry name" value="RESPONSE_REGULATORY"/>
    <property type="match status" value="1"/>
</dbReference>
<dbReference type="SMART" id="SM00267">
    <property type="entry name" value="GGDEF"/>
    <property type="match status" value="1"/>
</dbReference>
<dbReference type="InterPro" id="IPR050469">
    <property type="entry name" value="Diguanylate_Cyclase"/>
</dbReference>
<dbReference type="InterPro" id="IPR000160">
    <property type="entry name" value="GGDEF_dom"/>
</dbReference>
<dbReference type="PROSITE" id="PS50887">
    <property type="entry name" value="GGDEF"/>
    <property type="match status" value="1"/>
</dbReference>
<name>A0ABN0TJ63_9GAMM</name>
<feature type="domain" description="Response regulatory" evidence="4">
    <location>
        <begin position="2"/>
        <end position="120"/>
    </location>
</feature>
<feature type="domain" description="GGDEF" evidence="5">
    <location>
        <begin position="165"/>
        <end position="299"/>
    </location>
</feature>
<dbReference type="InterPro" id="IPR029787">
    <property type="entry name" value="Nucleotide_cyclase"/>
</dbReference>
<comment type="catalytic activity">
    <reaction evidence="2">
        <text>2 GTP = 3',3'-c-di-GMP + 2 diphosphate</text>
        <dbReference type="Rhea" id="RHEA:24898"/>
        <dbReference type="ChEBI" id="CHEBI:33019"/>
        <dbReference type="ChEBI" id="CHEBI:37565"/>
        <dbReference type="ChEBI" id="CHEBI:58805"/>
        <dbReference type="EC" id="2.7.7.65"/>
    </reaction>
</comment>
<dbReference type="SMART" id="SM00448">
    <property type="entry name" value="REC"/>
    <property type="match status" value="1"/>
</dbReference>
<dbReference type="RefSeq" id="WP_286304618.1">
    <property type="nucleotide sequence ID" value="NZ_AP027741.1"/>
</dbReference>
<dbReference type="Pfam" id="PF00990">
    <property type="entry name" value="GGDEF"/>
    <property type="match status" value="1"/>
</dbReference>
<proteinExistence type="predicted"/>
<organism evidence="6 7">
    <name type="scientific">Methylophaga marina</name>
    <dbReference type="NCBI Taxonomy" id="45495"/>
    <lineage>
        <taxon>Bacteria</taxon>
        <taxon>Pseudomonadati</taxon>
        <taxon>Pseudomonadota</taxon>
        <taxon>Gammaproteobacteria</taxon>
        <taxon>Thiotrichales</taxon>
        <taxon>Piscirickettsiaceae</taxon>
        <taxon>Methylophaga</taxon>
    </lineage>
</organism>
<keyword evidence="7" id="KW-1185">Reference proteome</keyword>
<dbReference type="CDD" id="cd01949">
    <property type="entry name" value="GGDEF"/>
    <property type="match status" value="1"/>
</dbReference>
<evidence type="ECO:0000256" key="2">
    <source>
        <dbReference type="ARBA" id="ARBA00034247"/>
    </source>
</evidence>
<evidence type="ECO:0000259" key="5">
    <source>
        <dbReference type="PROSITE" id="PS50887"/>
    </source>
</evidence>
<dbReference type="PANTHER" id="PTHR45138">
    <property type="entry name" value="REGULATORY COMPONENTS OF SENSORY TRANSDUCTION SYSTEM"/>
    <property type="match status" value="1"/>
</dbReference>